<reference evidence="2" key="1">
    <citation type="journal article" date="2014" name="Front. Microbiol.">
        <title>High frequency of phylogenetically diverse reductive dehalogenase-homologous genes in deep subseafloor sedimentary metagenomes.</title>
        <authorList>
            <person name="Kawai M."/>
            <person name="Futagami T."/>
            <person name="Toyoda A."/>
            <person name="Takaki Y."/>
            <person name="Nishi S."/>
            <person name="Hori S."/>
            <person name="Arai W."/>
            <person name="Tsubouchi T."/>
            <person name="Morono Y."/>
            <person name="Uchiyama I."/>
            <person name="Ito T."/>
            <person name="Fujiyama A."/>
            <person name="Inagaki F."/>
            <person name="Takami H."/>
        </authorList>
    </citation>
    <scope>NUCLEOTIDE SEQUENCE</scope>
    <source>
        <strain evidence="2">Expedition CK06-06</strain>
    </source>
</reference>
<gene>
    <name evidence="2" type="ORF">S03H2_56107</name>
</gene>
<comment type="caution">
    <text evidence="2">The sequence shown here is derived from an EMBL/GenBank/DDBJ whole genome shotgun (WGS) entry which is preliminary data.</text>
</comment>
<evidence type="ECO:0000313" key="2">
    <source>
        <dbReference type="EMBL" id="GAH85508.1"/>
    </source>
</evidence>
<dbReference type="EMBL" id="BARU01035884">
    <property type="protein sequence ID" value="GAH85508.1"/>
    <property type="molecule type" value="Genomic_DNA"/>
</dbReference>
<dbReference type="AlphaFoldDB" id="X1KU66"/>
<accession>X1KU66</accession>
<feature type="non-terminal residue" evidence="2">
    <location>
        <position position="1"/>
    </location>
</feature>
<dbReference type="Pfam" id="PF13399">
    <property type="entry name" value="LytR_C"/>
    <property type="match status" value="1"/>
</dbReference>
<dbReference type="PANTHER" id="PTHR33392">
    <property type="entry name" value="POLYISOPRENYL-TEICHOIC ACID--PEPTIDOGLYCAN TEICHOIC ACID TRANSFERASE TAGU"/>
    <property type="match status" value="1"/>
</dbReference>
<proteinExistence type="predicted"/>
<dbReference type="PANTHER" id="PTHR33392:SF6">
    <property type="entry name" value="POLYISOPRENYL-TEICHOIC ACID--PEPTIDOGLYCAN TEICHOIC ACID TRANSFERASE TAGU"/>
    <property type="match status" value="1"/>
</dbReference>
<dbReference type="Gene3D" id="3.30.70.2390">
    <property type="match status" value="1"/>
</dbReference>
<dbReference type="Gene3D" id="3.40.630.190">
    <property type="entry name" value="LCP protein"/>
    <property type="match status" value="1"/>
</dbReference>
<evidence type="ECO:0000259" key="1">
    <source>
        <dbReference type="Pfam" id="PF13399"/>
    </source>
</evidence>
<feature type="domain" description="LytR/CpsA/Psr regulator C-terminal" evidence="1">
    <location>
        <begin position="132"/>
        <end position="220"/>
    </location>
</feature>
<protein>
    <recommendedName>
        <fullName evidence="1">LytR/CpsA/Psr regulator C-terminal domain-containing protein</fullName>
    </recommendedName>
</protein>
<dbReference type="InterPro" id="IPR050922">
    <property type="entry name" value="LytR/CpsA/Psr_CW_biosynth"/>
</dbReference>
<name>X1KU66_9ZZZZ</name>
<organism evidence="2">
    <name type="scientific">marine sediment metagenome</name>
    <dbReference type="NCBI Taxonomy" id="412755"/>
    <lineage>
        <taxon>unclassified sequences</taxon>
        <taxon>metagenomes</taxon>
        <taxon>ecological metagenomes</taxon>
    </lineage>
</organism>
<dbReference type="InterPro" id="IPR027381">
    <property type="entry name" value="LytR/CpsA/Psr_C"/>
</dbReference>
<sequence>LDGDKIVDFIAYEDSLESEIDLVARKQKFLQALLKKIGEREAFLLKPVPFKTLKSIFITSFSPRSLNSFVAEMKNFVSERLIFQRVLGSRRTVDQQVLLFPHFEGDLLKETVKQTQETIAKLESISEEELTITMEILNGTEINGLARRAANVFRSFGYDIAGISNADNNDYLKTIVIDRKGELEGAQKAADLIKCSRVYYRLDESVDPTIDVTLILGKDFDGRFCKE</sequence>